<accession>B6ACZ7</accession>
<sequence length="263" mass="30379">MRLSFIFFYVSLFIFFSQYGNGEVTKLKMTPNEILATIDDNLQQLMQFVRVLSVRSSHRATTKCMTVIKNLKILSSVCSKHNISIRPLTVLCLNGILWLPEACSEPRLLLNHLITYELLFNSNSQNLQPKAIMEKEIPENSTNYLLNNGPTQSNQLHNVKQLFRNQNNDSIEYNNSKSTSNDESIQSFIPEPVSLPTEESHLPLQVQQVTEYDNERSVILKYSEDQEIADRKKELEEIANMRKGRRQEFEGFKKTLEKVLSNS</sequence>
<keyword evidence="1" id="KW-0732">Signal</keyword>
<dbReference type="AlphaFoldDB" id="B6ACZ7"/>
<dbReference type="OMA" id="HNISIRP"/>
<keyword evidence="3" id="KW-1185">Reference proteome</keyword>
<dbReference type="RefSeq" id="XP_002140350.1">
    <property type="nucleotide sequence ID" value="XM_002140314.1"/>
</dbReference>
<feature type="signal peptide" evidence="1">
    <location>
        <begin position="1"/>
        <end position="22"/>
    </location>
</feature>
<feature type="chain" id="PRO_5002839994" evidence="1">
    <location>
        <begin position="23"/>
        <end position="263"/>
    </location>
</feature>
<gene>
    <name evidence="2" type="ORF">CMU_017540</name>
</gene>
<evidence type="ECO:0000313" key="3">
    <source>
        <dbReference type="Proteomes" id="UP000001460"/>
    </source>
</evidence>
<dbReference type="OrthoDB" id="10289682at2759"/>
<evidence type="ECO:0000313" key="2">
    <source>
        <dbReference type="EMBL" id="EEA06001.1"/>
    </source>
</evidence>
<dbReference type="EMBL" id="DS989728">
    <property type="protein sequence ID" value="EEA06001.1"/>
    <property type="molecule type" value="Genomic_DNA"/>
</dbReference>
<dbReference type="GeneID" id="6995529"/>
<organism evidence="2 3">
    <name type="scientific">Cryptosporidium muris (strain RN66)</name>
    <dbReference type="NCBI Taxonomy" id="441375"/>
    <lineage>
        <taxon>Eukaryota</taxon>
        <taxon>Sar</taxon>
        <taxon>Alveolata</taxon>
        <taxon>Apicomplexa</taxon>
        <taxon>Conoidasida</taxon>
        <taxon>Coccidia</taxon>
        <taxon>Eucoccidiorida</taxon>
        <taxon>Eimeriorina</taxon>
        <taxon>Cryptosporidiidae</taxon>
        <taxon>Cryptosporidium</taxon>
    </lineage>
</organism>
<name>B6ACZ7_CRYMR</name>
<dbReference type="VEuPathDB" id="CryptoDB:CMU_017540"/>
<reference evidence="2" key="1">
    <citation type="submission" date="2008-06" db="EMBL/GenBank/DDBJ databases">
        <authorList>
            <person name="Lorenzi H."/>
            <person name="Inman J."/>
            <person name="Miller J."/>
            <person name="Schobel S."/>
            <person name="Amedeo P."/>
            <person name="Caler E.V."/>
            <person name="da Silva J."/>
        </authorList>
    </citation>
    <scope>NUCLEOTIDE SEQUENCE [LARGE SCALE GENOMIC DNA]</scope>
    <source>
        <strain evidence="2">RN66</strain>
    </source>
</reference>
<evidence type="ECO:0000256" key="1">
    <source>
        <dbReference type="SAM" id="SignalP"/>
    </source>
</evidence>
<proteinExistence type="predicted"/>
<protein>
    <submittedName>
        <fullName evidence="2">Uncharacterized protein</fullName>
    </submittedName>
</protein>
<dbReference type="Proteomes" id="UP000001460">
    <property type="component" value="Unassembled WGS sequence"/>
</dbReference>